<keyword evidence="2" id="KW-1185">Reference proteome</keyword>
<protein>
    <submittedName>
        <fullName evidence="1">Uncharacterized protein</fullName>
    </submittedName>
</protein>
<dbReference type="EMBL" id="JAPFFF010000002">
    <property type="protein sequence ID" value="KAK8896079.1"/>
    <property type="molecule type" value="Genomic_DNA"/>
</dbReference>
<evidence type="ECO:0000313" key="1">
    <source>
        <dbReference type="EMBL" id="KAK8896079.1"/>
    </source>
</evidence>
<evidence type="ECO:0000313" key="2">
    <source>
        <dbReference type="Proteomes" id="UP001470230"/>
    </source>
</evidence>
<comment type="caution">
    <text evidence="1">The sequence shown here is derived from an EMBL/GenBank/DDBJ whole genome shotgun (WGS) entry which is preliminary data.</text>
</comment>
<dbReference type="SUPFAM" id="SSF48371">
    <property type="entry name" value="ARM repeat"/>
    <property type="match status" value="1"/>
</dbReference>
<sequence length="479" mass="54974">MTWRFRRDTFQNIIELVASPDCSLEQLAKCPNVRAAFKRQLKNLIDYLVPNIQEIIDIVLGDKKESELVSSMCMYFMTNQSPSFTAQFSNNPLFLMRLSNCLTKENNANSKSLISFSRILEFLVKVSNGFVLKMYPDKFNLLPRLLTHINDFSVYSLLCEITDHGHKVTLEYLESINASKMIFESLGENTFLNGRILTLLTNIISSGIPGSPLVTYLVDEEHLNKIFELALSENQQVSSQSFKLLLEIYGLCDEELDDEDDDETDAYRISTFIMSKIPDMCDFIGSNKPYCAGKTVCNELLVSAIATCEKIPSKVYSLLKSLFPKMFGQPTTSSLHCLFLKLFNAVADRDEDFLSKFDVRHQIVSQFQKKDLTLAAYWGHLYSITSRILESKVHYPNECPGWNDFLINTYLKMKKIMIKQYGGPLPRDNDDSDMYSSDIEFKPPSKFYLMSERKNIKFITQDEIDADFDDRLALLARQP</sequence>
<dbReference type="Proteomes" id="UP001470230">
    <property type="component" value="Unassembled WGS sequence"/>
</dbReference>
<accession>A0ABR2KYA4</accession>
<reference evidence="1 2" key="1">
    <citation type="submission" date="2024-04" db="EMBL/GenBank/DDBJ databases">
        <title>Tritrichomonas musculus Genome.</title>
        <authorList>
            <person name="Alves-Ferreira E."/>
            <person name="Grigg M."/>
            <person name="Lorenzi H."/>
            <person name="Galac M."/>
        </authorList>
    </citation>
    <scope>NUCLEOTIDE SEQUENCE [LARGE SCALE GENOMIC DNA]</scope>
    <source>
        <strain evidence="1 2">EAF2021</strain>
    </source>
</reference>
<dbReference type="InterPro" id="IPR016024">
    <property type="entry name" value="ARM-type_fold"/>
</dbReference>
<proteinExistence type="predicted"/>
<organism evidence="1 2">
    <name type="scientific">Tritrichomonas musculus</name>
    <dbReference type="NCBI Taxonomy" id="1915356"/>
    <lineage>
        <taxon>Eukaryota</taxon>
        <taxon>Metamonada</taxon>
        <taxon>Parabasalia</taxon>
        <taxon>Tritrichomonadida</taxon>
        <taxon>Tritrichomonadidae</taxon>
        <taxon>Tritrichomonas</taxon>
    </lineage>
</organism>
<gene>
    <name evidence="1" type="ORF">M9Y10_013969</name>
</gene>
<name>A0ABR2KYA4_9EUKA</name>